<evidence type="ECO:0000313" key="2">
    <source>
        <dbReference type="EMBL" id="MCV7390351.1"/>
    </source>
</evidence>
<name>A0AAW5T711_9MYCO</name>
<dbReference type="AlphaFoldDB" id="A0AAW5T711"/>
<accession>A0AAW5T711</accession>
<sequence length="259" mass="27367">MRGEHDRSRSAAVVYRAGPLVWMFTAAAVTSVAGGVLTVVGWARGELTGSLWGPVLGPLFLAAGFGVVAYRVSTTAEPEGEAPDPVDAVVVVRNPLGIVFWLSAALALAVIAMVASGATRFVRRAVRAGGLDMVDVTGLAAAGVTVLIAMTLLATVLVAVAIPMRIIRAHGRTHLWVSREGIGYPPPSDRDSGFRPWGSVTAVRHSSRDVRGVVYTHEWTIHVTNPISRIVVVYPAGATPRPRAIRQTIEDLAPDVELG</sequence>
<keyword evidence="1" id="KW-0812">Transmembrane</keyword>
<comment type="caution">
    <text evidence="2">The sequence shown here is derived from an EMBL/GenBank/DDBJ whole genome shotgun (WGS) entry which is preliminary data.</text>
</comment>
<evidence type="ECO:0000313" key="3">
    <source>
        <dbReference type="Proteomes" id="UP001141659"/>
    </source>
</evidence>
<dbReference type="RefSeq" id="WP_133058147.1">
    <property type="nucleotide sequence ID" value="NZ_JACKVC010000017.1"/>
</dbReference>
<organism evidence="2 3">
    <name type="scientific">Mycolicibacterium porcinum</name>
    <dbReference type="NCBI Taxonomy" id="39693"/>
    <lineage>
        <taxon>Bacteria</taxon>
        <taxon>Bacillati</taxon>
        <taxon>Actinomycetota</taxon>
        <taxon>Actinomycetes</taxon>
        <taxon>Mycobacteriales</taxon>
        <taxon>Mycobacteriaceae</taxon>
        <taxon>Mycolicibacterium</taxon>
    </lineage>
</organism>
<feature type="transmembrane region" description="Helical" evidence="1">
    <location>
        <begin position="20"/>
        <end position="43"/>
    </location>
</feature>
<gene>
    <name evidence="2" type="ORF">H5P34_20005</name>
</gene>
<feature type="transmembrane region" description="Helical" evidence="1">
    <location>
        <begin position="49"/>
        <end position="70"/>
    </location>
</feature>
<evidence type="ECO:0000256" key="1">
    <source>
        <dbReference type="SAM" id="Phobius"/>
    </source>
</evidence>
<proteinExistence type="predicted"/>
<keyword evidence="1" id="KW-1133">Transmembrane helix</keyword>
<keyword evidence="1" id="KW-0472">Membrane</keyword>
<dbReference type="Proteomes" id="UP001141659">
    <property type="component" value="Unassembled WGS sequence"/>
</dbReference>
<reference evidence="2" key="1">
    <citation type="submission" date="2020-07" db="EMBL/GenBank/DDBJ databases">
        <authorList>
            <person name="Pettersson B.M.F."/>
            <person name="Behra P.R.K."/>
            <person name="Ramesh M."/>
            <person name="Das S."/>
            <person name="Dasgupta S."/>
            <person name="Kirsebom L.A."/>
        </authorList>
    </citation>
    <scope>NUCLEOTIDE SEQUENCE</scope>
    <source>
        <strain evidence="2">DSM 44242</strain>
    </source>
</reference>
<reference evidence="2" key="2">
    <citation type="journal article" date="2022" name="BMC Genomics">
        <title>Comparative genome analysis of mycobacteria focusing on tRNA and non-coding RNA.</title>
        <authorList>
            <person name="Behra P.R.K."/>
            <person name="Pettersson B.M.F."/>
            <person name="Ramesh M."/>
            <person name="Das S."/>
            <person name="Dasgupta S."/>
            <person name="Kirsebom L.A."/>
        </authorList>
    </citation>
    <scope>NUCLEOTIDE SEQUENCE</scope>
    <source>
        <strain evidence="2">DSM 44242</strain>
    </source>
</reference>
<feature type="transmembrane region" description="Helical" evidence="1">
    <location>
        <begin position="139"/>
        <end position="162"/>
    </location>
</feature>
<protein>
    <submittedName>
        <fullName evidence="2">Uncharacterized protein</fullName>
    </submittedName>
</protein>
<dbReference type="EMBL" id="JACKVC010000017">
    <property type="protein sequence ID" value="MCV7390351.1"/>
    <property type="molecule type" value="Genomic_DNA"/>
</dbReference>
<feature type="transmembrane region" description="Helical" evidence="1">
    <location>
        <begin position="98"/>
        <end position="119"/>
    </location>
</feature>